<evidence type="ECO:0000256" key="4">
    <source>
        <dbReference type="ARBA" id="ARBA00023186"/>
    </source>
</evidence>
<evidence type="ECO:0000313" key="6">
    <source>
        <dbReference type="EMBL" id="SFN91485.1"/>
    </source>
</evidence>
<dbReference type="STRING" id="655353.SAMN04488056_102386"/>
<dbReference type="Gene3D" id="3.90.1280.10">
    <property type="entry name" value="HSP33 redox switch-like"/>
    <property type="match status" value="1"/>
</dbReference>
<sequence length="331" mass="37492">MTEQTNIVSSLDRVLPFQVDGLDVRGRMVHLNETVTGIIQRHNYPDAVNRLLAEAIALTSLLGSSLKFEGKFILQVQSKGAVNMLVVDYNAPDAVRAYVRFDEEALKQRIEKGETRPEQLLGEGHLVMTIDQGQYMNRYQGVVVLDGKSLEDAAHAYFMQSEQLPTRVRLAVTEMVSKQDEGPAKSEWIAGGLLVQYLPHSSEDIPHRDLHPGDHPDPEMQKTHHVTEADAWRECEALVNTVDDHELTDPEVSAETLLYRLFHENGPRVFESMPIYDRCTCSRERISDMFKTFDPEEMKDMVVDGKIEVTCEFCSTHYEFDPEDVAKVAKG</sequence>
<evidence type="ECO:0000313" key="7">
    <source>
        <dbReference type="Proteomes" id="UP000199236"/>
    </source>
</evidence>
<dbReference type="OrthoDB" id="9793753at2"/>
<dbReference type="Gene3D" id="1.10.287.480">
    <property type="entry name" value="helix hairpin bin"/>
    <property type="match status" value="1"/>
</dbReference>
<dbReference type="Gene3D" id="3.55.30.10">
    <property type="entry name" value="Hsp33 domain"/>
    <property type="match status" value="1"/>
</dbReference>
<dbReference type="EMBL" id="FOVR01000002">
    <property type="protein sequence ID" value="SFN91485.1"/>
    <property type="molecule type" value="Genomic_DNA"/>
</dbReference>
<dbReference type="InterPro" id="IPR016153">
    <property type="entry name" value="Heat_shock_Hsp33_N"/>
</dbReference>
<dbReference type="GO" id="GO:0051082">
    <property type="term" value="F:unfolded protein binding"/>
    <property type="evidence" value="ECO:0007669"/>
    <property type="project" value="InterPro"/>
</dbReference>
<dbReference type="PANTHER" id="PTHR30111:SF1">
    <property type="entry name" value="33 KDA CHAPERONIN"/>
    <property type="match status" value="1"/>
</dbReference>
<dbReference type="Pfam" id="PF01430">
    <property type="entry name" value="HSP33"/>
    <property type="match status" value="1"/>
</dbReference>
<reference evidence="6 7" key="1">
    <citation type="submission" date="2016-10" db="EMBL/GenBank/DDBJ databases">
        <authorList>
            <person name="de Groot N.N."/>
        </authorList>
    </citation>
    <scope>NUCLEOTIDE SEQUENCE [LARGE SCALE GENOMIC DNA]</scope>
    <source>
        <strain evidence="6 7">CGMCC 1.9157</strain>
    </source>
</reference>
<dbReference type="NCBIfam" id="NF002386">
    <property type="entry name" value="PRK01402.1"/>
    <property type="match status" value="1"/>
</dbReference>
<keyword evidence="5" id="KW-0676">Redox-active center</keyword>
<gene>
    <name evidence="6" type="ORF">SAMN04488056_102386</name>
</gene>
<protein>
    <submittedName>
        <fullName evidence="6">Molecular chaperone Hsp33</fullName>
    </submittedName>
</protein>
<keyword evidence="2" id="KW-0862">Zinc</keyword>
<keyword evidence="4" id="KW-0143">Chaperone</keyword>
<dbReference type="RefSeq" id="WP_090069770.1">
    <property type="nucleotide sequence ID" value="NZ_FOVR01000002.1"/>
</dbReference>
<dbReference type="SUPFAM" id="SSF118352">
    <property type="entry name" value="HSP33 redox switch-like"/>
    <property type="match status" value="1"/>
</dbReference>
<dbReference type="PANTHER" id="PTHR30111">
    <property type="entry name" value="33 KDA CHAPERONIN"/>
    <property type="match status" value="1"/>
</dbReference>
<dbReference type="AlphaFoldDB" id="A0A1I5CWV2"/>
<dbReference type="PIRSF" id="PIRSF005261">
    <property type="entry name" value="Heat_shock_Hsp33"/>
    <property type="match status" value="1"/>
</dbReference>
<keyword evidence="1" id="KW-0963">Cytoplasm</keyword>
<dbReference type="GO" id="GO:0044183">
    <property type="term" value="F:protein folding chaperone"/>
    <property type="evidence" value="ECO:0007669"/>
    <property type="project" value="TreeGrafter"/>
</dbReference>
<accession>A0A1I5CWV2</accession>
<dbReference type="InterPro" id="IPR000397">
    <property type="entry name" value="Heat_shock_Hsp33"/>
</dbReference>
<name>A0A1I5CWV2_9HYPH</name>
<evidence type="ECO:0000256" key="5">
    <source>
        <dbReference type="ARBA" id="ARBA00023284"/>
    </source>
</evidence>
<keyword evidence="3" id="KW-1015">Disulfide bond</keyword>
<dbReference type="InterPro" id="IPR023212">
    <property type="entry name" value="Hsp33_helix_hairpin_bin_dom_sf"/>
</dbReference>
<dbReference type="InterPro" id="IPR016154">
    <property type="entry name" value="Heat_shock_Hsp33_C"/>
</dbReference>
<dbReference type="Proteomes" id="UP000199236">
    <property type="component" value="Unassembled WGS sequence"/>
</dbReference>
<evidence type="ECO:0000256" key="3">
    <source>
        <dbReference type="ARBA" id="ARBA00023157"/>
    </source>
</evidence>
<dbReference type="SUPFAM" id="SSF64397">
    <property type="entry name" value="Hsp33 domain"/>
    <property type="match status" value="1"/>
</dbReference>
<dbReference type="GO" id="GO:0042026">
    <property type="term" value="P:protein refolding"/>
    <property type="evidence" value="ECO:0007669"/>
    <property type="project" value="TreeGrafter"/>
</dbReference>
<evidence type="ECO:0000256" key="1">
    <source>
        <dbReference type="ARBA" id="ARBA00022490"/>
    </source>
</evidence>
<proteinExistence type="predicted"/>
<evidence type="ECO:0000256" key="2">
    <source>
        <dbReference type="ARBA" id="ARBA00022833"/>
    </source>
</evidence>
<organism evidence="6 7">
    <name type="scientific">Cohaesibacter marisflavi</name>
    <dbReference type="NCBI Taxonomy" id="655353"/>
    <lineage>
        <taxon>Bacteria</taxon>
        <taxon>Pseudomonadati</taxon>
        <taxon>Pseudomonadota</taxon>
        <taxon>Alphaproteobacteria</taxon>
        <taxon>Hyphomicrobiales</taxon>
        <taxon>Cohaesibacteraceae</taxon>
    </lineage>
</organism>
<dbReference type="GO" id="GO:0005737">
    <property type="term" value="C:cytoplasm"/>
    <property type="evidence" value="ECO:0007669"/>
    <property type="project" value="InterPro"/>
</dbReference>
<dbReference type="CDD" id="cd00498">
    <property type="entry name" value="Hsp33"/>
    <property type="match status" value="1"/>
</dbReference>
<keyword evidence="7" id="KW-1185">Reference proteome</keyword>